<dbReference type="InterPro" id="IPR011009">
    <property type="entry name" value="Kinase-like_dom_sf"/>
</dbReference>
<dbReference type="PROSITE" id="PS00108">
    <property type="entry name" value="PROTEIN_KINASE_ST"/>
    <property type="match status" value="1"/>
</dbReference>
<feature type="binding site" evidence="5">
    <location>
        <position position="79"/>
    </location>
    <ligand>
        <name>ATP</name>
        <dbReference type="ChEBI" id="CHEBI:30616"/>
    </ligand>
</feature>
<protein>
    <recommendedName>
        <fullName evidence="7">Protein kinase domain-containing protein</fullName>
    </recommendedName>
</protein>
<keyword evidence="4 5" id="KW-0067">ATP-binding</keyword>
<keyword evidence="3" id="KW-0418">Kinase</keyword>
<evidence type="ECO:0000256" key="6">
    <source>
        <dbReference type="RuleBase" id="RU000304"/>
    </source>
</evidence>
<dbReference type="InterPro" id="IPR017441">
    <property type="entry name" value="Protein_kinase_ATP_BS"/>
</dbReference>
<evidence type="ECO:0000256" key="3">
    <source>
        <dbReference type="ARBA" id="ARBA00022777"/>
    </source>
</evidence>
<dbReference type="SUPFAM" id="SSF56112">
    <property type="entry name" value="Protein kinase-like (PK-like)"/>
    <property type="match status" value="1"/>
</dbReference>
<evidence type="ECO:0000313" key="8">
    <source>
        <dbReference type="EMBL" id="KAK6146538.1"/>
    </source>
</evidence>
<dbReference type="SMART" id="SM00220">
    <property type="entry name" value="S_TKc"/>
    <property type="match status" value="1"/>
</dbReference>
<evidence type="ECO:0000256" key="2">
    <source>
        <dbReference type="ARBA" id="ARBA00022741"/>
    </source>
</evidence>
<proteinExistence type="inferred from homology"/>
<evidence type="ECO:0000313" key="9">
    <source>
        <dbReference type="Proteomes" id="UP001318860"/>
    </source>
</evidence>
<dbReference type="PROSITE" id="PS50011">
    <property type="entry name" value="PROTEIN_KINASE_DOM"/>
    <property type="match status" value="1"/>
</dbReference>
<dbReference type="PROSITE" id="PS00107">
    <property type="entry name" value="PROTEIN_KINASE_ATP"/>
    <property type="match status" value="1"/>
</dbReference>
<accession>A0ABR0WI64</accession>
<dbReference type="PANTHER" id="PTHR27001:SF585">
    <property type="entry name" value="OS02G0648100 PROTEIN"/>
    <property type="match status" value="1"/>
</dbReference>
<evidence type="ECO:0000256" key="1">
    <source>
        <dbReference type="ARBA" id="ARBA00022679"/>
    </source>
</evidence>
<dbReference type="InterPro" id="IPR000719">
    <property type="entry name" value="Prot_kinase_dom"/>
</dbReference>
<dbReference type="PANTHER" id="PTHR27001">
    <property type="entry name" value="OS01G0253100 PROTEIN"/>
    <property type="match status" value="1"/>
</dbReference>
<feature type="domain" description="Protein kinase" evidence="7">
    <location>
        <begin position="51"/>
        <end position="331"/>
    </location>
</feature>
<sequence>MGLVKYLRLKFRRKRLGADRVAAVDIEDEDDDNTKQRIMRLCWDEIQKSTMDFCKVIGYGGFSTVYLAQFGNCYRAAVKIGQCGSQRMYEAYKQELDILLRLRHQNIVKLLGYCDDREEGVLILEYIPNGNLHEKLHESNTLLPWNSRMAIAFQLAQAMSYLHDKSGLQIVHGDIKPSNILLDENLNCKLCDFGSAKLGFSSTVESNPKTCRRNNNRKTIVGSPGYTDPVYLKTGLASRENDVYSFGVIVLELITGIEAFNPDTGEKLTKVAEPMLRDAEKVADMVDLRLREEVDLEEARAMAALSAKCISGSPSVRPSATDILTMMRSTISSLC</sequence>
<dbReference type="Proteomes" id="UP001318860">
    <property type="component" value="Unassembled WGS sequence"/>
</dbReference>
<dbReference type="InterPro" id="IPR008271">
    <property type="entry name" value="Ser/Thr_kinase_AS"/>
</dbReference>
<keyword evidence="9" id="KW-1185">Reference proteome</keyword>
<comment type="caution">
    <text evidence="8">The sequence shown here is derived from an EMBL/GenBank/DDBJ whole genome shotgun (WGS) entry which is preliminary data.</text>
</comment>
<evidence type="ECO:0000259" key="7">
    <source>
        <dbReference type="PROSITE" id="PS50011"/>
    </source>
</evidence>
<dbReference type="Pfam" id="PF00069">
    <property type="entry name" value="Pkinase"/>
    <property type="match status" value="1"/>
</dbReference>
<keyword evidence="6" id="KW-0723">Serine/threonine-protein kinase</keyword>
<keyword evidence="1" id="KW-0808">Transferase</keyword>
<dbReference type="Gene3D" id="1.10.510.10">
    <property type="entry name" value="Transferase(Phosphotransferase) domain 1"/>
    <property type="match status" value="1"/>
</dbReference>
<comment type="similarity">
    <text evidence="6">Belongs to the protein kinase superfamily.</text>
</comment>
<dbReference type="EMBL" id="JABTTQ020000011">
    <property type="protein sequence ID" value="KAK6146538.1"/>
    <property type="molecule type" value="Genomic_DNA"/>
</dbReference>
<name>A0ABR0WI64_REHGL</name>
<evidence type="ECO:0000256" key="4">
    <source>
        <dbReference type="ARBA" id="ARBA00022840"/>
    </source>
</evidence>
<evidence type="ECO:0000256" key="5">
    <source>
        <dbReference type="PROSITE-ProRule" id="PRU10141"/>
    </source>
</evidence>
<dbReference type="Gene3D" id="3.30.200.20">
    <property type="entry name" value="Phosphorylase Kinase, domain 1"/>
    <property type="match status" value="1"/>
</dbReference>
<organism evidence="8 9">
    <name type="scientific">Rehmannia glutinosa</name>
    <name type="common">Chinese foxglove</name>
    <dbReference type="NCBI Taxonomy" id="99300"/>
    <lineage>
        <taxon>Eukaryota</taxon>
        <taxon>Viridiplantae</taxon>
        <taxon>Streptophyta</taxon>
        <taxon>Embryophyta</taxon>
        <taxon>Tracheophyta</taxon>
        <taxon>Spermatophyta</taxon>
        <taxon>Magnoliopsida</taxon>
        <taxon>eudicotyledons</taxon>
        <taxon>Gunneridae</taxon>
        <taxon>Pentapetalae</taxon>
        <taxon>asterids</taxon>
        <taxon>lamiids</taxon>
        <taxon>Lamiales</taxon>
        <taxon>Orobanchaceae</taxon>
        <taxon>Rehmannieae</taxon>
        <taxon>Rehmannia</taxon>
    </lineage>
</organism>
<reference evidence="8 9" key="1">
    <citation type="journal article" date="2021" name="Comput. Struct. Biotechnol. J.">
        <title>De novo genome assembly of the potent medicinal plant Rehmannia glutinosa using nanopore technology.</title>
        <authorList>
            <person name="Ma L."/>
            <person name="Dong C."/>
            <person name="Song C."/>
            <person name="Wang X."/>
            <person name="Zheng X."/>
            <person name="Niu Y."/>
            <person name="Chen S."/>
            <person name="Feng W."/>
        </authorList>
    </citation>
    <scope>NUCLEOTIDE SEQUENCE [LARGE SCALE GENOMIC DNA]</scope>
    <source>
        <strain evidence="8">DH-2019</strain>
    </source>
</reference>
<gene>
    <name evidence="8" type="ORF">DH2020_020407</name>
</gene>
<keyword evidence="2 5" id="KW-0547">Nucleotide-binding</keyword>